<dbReference type="AlphaFoldDB" id="A0A2S8NUU1"/>
<evidence type="ECO:0000313" key="1">
    <source>
        <dbReference type="EMBL" id="PQP79743.1"/>
    </source>
</evidence>
<organism evidence="1 2">
    <name type="scientific">Candidatus Phytoplasma phoenicium</name>
    <dbReference type="NCBI Taxonomy" id="198422"/>
    <lineage>
        <taxon>Bacteria</taxon>
        <taxon>Bacillati</taxon>
        <taxon>Mycoplasmatota</taxon>
        <taxon>Mollicutes</taxon>
        <taxon>Acholeplasmatales</taxon>
        <taxon>Acholeplasmataceae</taxon>
        <taxon>Candidatus Phytoplasma</taxon>
        <taxon>16SrIX (Pigeon pea witches'-broom group)</taxon>
    </lineage>
</organism>
<gene>
    <name evidence="1" type="ORF">C6B37_01345</name>
</gene>
<name>A0A2S8NUU1_9MOLU</name>
<sequence length="423" mass="50905">MWLRVASLIVLKKQIKAQERTRNLMSKKLRIQYKNICITYNNCFEVELKDFKAFFIDLFEKHYKNKLLYLFITVNKKEKNTKVLLVLEKKPNFKTIDKFIYSNYEPNFNICNSPTTFIEEIKDEKNNKWIDNGDLENFKKINVRPSYYESEKEEWEIFIPFLKNLETEFEMNKEMVKEDAIKRIDEFLSNDNMRIAYKAIAKIEKIKNTKFIRLENPLKHFKLFPIETFKTNNDDLINIMKIIDEQLKIVKIKGNQHRPKALIIEGDTRIGKTQFILSYLNSKEIEFNLMKKDFDFTYQNYGDDRLVDVCDDINMFKVREKDVIESMLACAQASVKIENPGKWHERRTLIKNHFSIFLCNAHTSFEKYIEKMKNEDTKNYLFDNLIFHKINNKQKLYKDLKEEQKIKNLAIEMFGQNKIDFMD</sequence>
<protein>
    <submittedName>
        <fullName evidence="1">Uncharacterized protein</fullName>
    </submittedName>
</protein>
<accession>A0A2S8NUU1</accession>
<evidence type="ECO:0000313" key="2">
    <source>
        <dbReference type="Proteomes" id="UP000238672"/>
    </source>
</evidence>
<reference evidence="1 2" key="1">
    <citation type="submission" date="2018-02" db="EMBL/GenBank/DDBJ databases">
        <title>Metagenomics reveals mixed infection of spiroplasma and phytoplasma in chicory.</title>
        <authorList>
            <person name="Polano C."/>
            <person name="Moruzzi S."/>
            <person name="Ermacora P."/>
            <person name="Ferrini F."/>
            <person name="Martini M."/>
            <person name="Firrao G."/>
        </authorList>
    </citation>
    <scope>NUCLEOTIDE SEQUENCE [LARGE SCALE GENOMIC DNA]</scope>
    <source>
        <strain evidence="1 2">ChiP</strain>
    </source>
</reference>
<comment type="caution">
    <text evidence="1">The sequence shown here is derived from an EMBL/GenBank/DDBJ whole genome shotgun (WGS) entry which is preliminary data.</text>
</comment>
<dbReference type="EMBL" id="PUUG01000033">
    <property type="protein sequence ID" value="PQP79743.1"/>
    <property type="molecule type" value="Genomic_DNA"/>
</dbReference>
<proteinExistence type="predicted"/>
<keyword evidence="2" id="KW-1185">Reference proteome</keyword>
<dbReference type="Proteomes" id="UP000238672">
    <property type="component" value="Unassembled WGS sequence"/>
</dbReference>